<accession>A0A835VG57</accession>
<dbReference type="Proteomes" id="UP000639772">
    <property type="component" value="Unassembled WGS sequence"/>
</dbReference>
<organism evidence="1 2">
    <name type="scientific">Vanilla planifolia</name>
    <name type="common">Vanilla</name>
    <dbReference type="NCBI Taxonomy" id="51239"/>
    <lineage>
        <taxon>Eukaryota</taxon>
        <taxon>Viridiplantae</taxon>
        <taxon>Streptophyta</taxon>
        <taxon>Embryophyta</taxon>
        <taxon>Tracheophyta</taxon>
        <taxon>Spermatophyta</taxon>
        <taxon>Magnoliopsida</taxon>
        <taxon>Liliopsida</taxon>
        <taxon>Asparagales</taxon>
        <taxon>Orchidaceae</taxon>
        <taxon>Vanilloideae</taxon>
        <taxon>Vanilleae</taxon>
        <taxon>Vanilla</taxon>
    </lineage>
</organism>
<feature type="non-terminal residue" evidence="1">
    <location>
        <position position="50"/>
    </location>
</feature>
<evidence type="ECO:0000313" key="2">
    <source>
        <dbReference type="Proteomes" id="UP000639772"/>
    </source>
</evidence>
<feature type="non-terminal residue" evidence="1">
    <location>
        <position position="1"/>
    </location>
</feature>
<evidence type="ECO:0000313" key="1">
    <source>
        <dbReference type="EMBL" id="KAG0495251.1"/>
    </source>
</evidence>
<dbReference type="EMBL" id="JADCNM010000002">
    <property type="protein sequence ID" value="KAG0495251.1"/>
    <property type="molecule type" value="Genomic_DNA"/>
</dbReference>
<protein>
    <submittedName>
        <fullName evidence="1">Uncharacterized protein</fullName>
    </submittedName>
</protein>
<gene>
    <name evidence="1" type="ORF">HPP92_006245</name>
</gene>
<reference evidence="1 2" key="1">
    <citation type="journal article" date="2020" name="Nat. Food">
        <title>A phased Vanilla planifolia genome enables genetic improvement of flavour and production.</title>
        <authorList>
            <person name="Hasing T."/>
            <person name="Tang H."/>
            <person name="Brym M."/>
            <person name="Khazi F."/>
            <person name="Huang T."/>
            <person name="Chambers A.H."/>
        </authorList>
    </citation>
    <scope>NUCLEOTIDE SEQUENCE [LARGE SCALE GENOMIC DNA]</scope>
    <source>
        <tissue evidence="1">Leaf</tissue>
    </source>
</reference>
<name>A0A835VG57_VANPL</name>
<comment type="caution">
    <text evidence="1">The sequence shown here is derived from an EMBL/GenBank/DDBJ whole genome shotgun (WGS) entry which is preliminary data.</text>
</comment>
<proteinExistence type="predicted"/>
<dbReference type="AlphaFoldDB" id="A0A835VG57"/>
<sequence>AQRGPSSFMSLWDPWTKKGTFDPAFSDLCISHGNYLGISEAGLTPPDQFH</sequence>